<sequence length="112" mass="13035">MPEWKVRADGGQRANRAQQFMPFAALRGYYDLIRERERVVEPKRDLTEEESLALSHAFSQVERRKMAEVSYYDGEGYVTLRGMVTDIDEAGRVLTIVRTRIPFDDILMLHQA</sequence>
<evidence type="ECO:0008006" key="3">
    <source>
        <dbReference type="Google" id="ProtNLM"/>
    </source>
</evidence>
<reference evidence="1 2" key="1">
    <citation type="submission" date="2023-05" db="EMBL/GenBank/DDBJ databases">
        <title>Gordonibacter KGMB12511T sp. nov., isolated from faeces of healthy Korean.</title>
        <authorList>
            <person name="Kim H.S."/>
            <person name="Kim J.-S."/>
            <person name="Suh M.K."/>
            <person name="Eom M.K."/>
            <person name="Do H.E."/>
            <person name="Lee J.-S."/>
        </authorList>
    </citation>
    <scope>NUCLEOTIDE SEQUENCE [LARGE SCALE GENOMIC DNA]</scope>
    <source>
        <strain evidence="1 2">KGMB12511</strain>
    </source>
</reference>
<evidence type="ECO:0000313" key="1">
    <source>
        <dbReference type="EMBL" id="MDJ1650812.1"/>
    </source>
</evidence>
<organism evidence="1 2">
    <name type="scientific">Gordonibacter faecis</name>
    <dbReference type="NCBI Taxonomy" id="3047475"/>
    <lineage>
        <taxon>Bacteria</taxon>
        <taxon>Bacillati</taxon>
        <taxon>Actinomycetota</taxon>
        <taxon>Coriobacteriia</taxon>
        <taxon>Eggerthellales</taxon>
        <taxon>Eggerthellaceae</taxon>
        <taxon>Gordonibacter</taxon>
    </lineage>
</organism>
<comment type="caution">
    <text evidence="1">The sequence shown here is derived from an EMBL/GenBank/DDBJ whole genome shotgun (WGS) entry which is preliminary data.</text>
</comment>
<evidence type="ECO:0000313" key="2">
    <source>
        <dbReference type="Proteomes" id="UP001232750"/>
    </source>
</evidence>
<dbReference type="EMBL" id="JASJEU010000014">
    <property type="protein sequence ID" value="MDJ1650812.1"/>
    <property type="molecule type" value="Genomic_DNA"/>
</dbReference>
<keyword evidence="2" id="KW-1185">Reference proteome</keyword>
<proteinExistence type="predicted"/>
<protein>
    <recommendedName>
        <fullName evidence="3">YolD-like family protein</fullName>
    </recommendedName>
</protein>
<dbReference type="Proteomes" id="UP001232750">
    <property type="component" value="Unassembled WGS sequence"/>
</dbReference>
<accession>A0ABT7DN38</accession>
<gene>
    <name evidence="1" type="ORF">QNJ86_08355</name>
</gene>
<name>A0ABT7DN38_9ACTN</name>
<dbReference type="RefSeq" id="WP_283832153.1">
    <property type="nucleotide sequence ID" value="NZ_JASJEU010000014.1"/>
</dbReference>